<dbReference type="SMART" id="SM00968">
    <property type="entry name" value="SMC_hinge"/>
    <property type="match status" value="1"/>
</dbReference>
<dbReference type="Pfam" id="PF02463">
    <property type="entry name" value="SMC_N"/>
    <property type="match status" value="1"/>
</dbReference>
<comment type="subunit">
    <text evidence="6">Homodimer.</text>
</comment>
<keyword evidence="4 6" id="KW-0175">Coiled coil</keyword>
<comment type="subcellular location">
    <subcellularLocation>
        <location evidence="6">Cytoplasm</location>
    </subcellularLocation>
</comment>
<evidence type="ECO:0000256" key="6">
    <source>
        <dbReference type="HAMAP-Rule" id="MF_01894"/>
    </source>
</evidence>
<dbReference type="KEGG" id="tig:THII_0640"/>
<feature type="domain" description="SMC hinge" evidence="7">
    <location>
        <begin position="518"/>
        <end position="619"/>
    </location>
</feature>
<dbReference type="Pfam" id="PF06470">
    <property type="entry name" value="SMC_hinge"/>
    <property type="match status" value="1"/>
</dbReference>
<dbReference type="Gene3D" id="1.10.287.1490">
    <property type="match status" value="1"/>
</dbReference>
<feature type="coiled-coil region" evidence="6">
    <location>
        <begin position="395"/>
        <end position="497"/>
    </location>
</feature>
<keyword evidence="5 6" id="KW-0238">DNA-binding</keyword>
<dbReference type="GO" id="GO:0006260">
    <property type="term" value="P:DNA replication"/>
    <property type="evidence" value="ECO:0007669"/>
    <property type="project" value="UniProtKB-UniRule"/>
</dbReference>
<evidence type="ECO:0000259" key="7">
    <source>
        <dbReference type="SMART" id="SM00968"/>
    </source>
</evidence>
<dbReference type="SUPFAM" id="SSF75553">
    <property type="entry name" value="Smc hinge domain"/>
    <property type="match status" value="1"/>
</dbReference>
<reference evidence="8 9" key="1">
    <citation type="journal article" date="2014" name="ISME J.">
        <title>Ecophysiology of Thioploca ingrica as revealed by the complete genome sequence supplemented with proteomic evidence.</title>
        <authorList>
            <person name="Kojima H."/>
            <person name="Ogura Y."/>
            <person name="Yamamoto N."/>
            <person name="Togashi T."/>
            <person name="Mori H."/>
            <person name="Watanabe T."/>
            <person name="Nemoto F."/>
            <person name="Kurokawa K."/>
            <person name="Hayashi T."/>
            <person name="Fukui M."/>
        </authorList>
    </citation>
    <scope>NUCLEOTIDE SEQUENCE [LARGE SCALE GENOMIC DNA]</scope>
</reference>
<dbReference type="GO" id="GO:0030261">
    <property type="term" value="P:chromosome condensation"/>
    <property type="evidence" value="ECO:0007669"/>
    <property type="project" value="InterPro"/>
</dbReference>
<dbReference type="GO" id="GO:0005737">
    <property type="term" value="C:cytoplasm"/>
    <property type="evidence" value="ECO:0007669"/>
    <property type="project" value="UniProtKB-SubCell"/>
</dbReference>
<keyword evidence="1 6" id="KW-0963">Cytoplasm</keyword>
<feature type="coiled-coil region" evidence="6">
    <location>
        <begin position="653"/>
        <end position="925"/>
    </location>
</feature>
<dbReference type="HOGENOM" id="CLU_001042_2_2_6"/>
<evidence type="ECO:0000256" key="5">
    <source>
        <dbReference type="ARBA" id="ARBA00023125"/>
    </source>
</evidence>
<dbReference type="InterPro" id="IPR024704">
    <property type="entry name" value="SMC"/>
</dbReference>
<feature type="binding site" evidence="6">
    <location>
        <begin position="32"/>
        <end position="39"/>
    </location>
    <ligand>
        <name>ATP</name>
        <dbReference type="ChEBI" id="CHEBI:30616"/>
    </ligand>
</feature>
<comment type="domain">
    <text evidence="6">Contains large globular domains required for ATP hydrolysis at each terminus and a third globular domain forming a flexible hinge near the middle of the molecule. These domains are separated by coiled-coil structures.</text>
</comment>
<dbReference type="InterPro" id="IPR011890">
    <property type="entry name" value="SMC_prok"/>
</dbReference>
<dbReference type="EMBL" id="AP014633">
    <property type="protein sequence ID" value="BAP54937.1"/>
    <property type="molecule type" value="Genomic_DNA"/>
</dbReference>
<feature type="coiled-coil region" evidence="6">
    <location>
        <begin position="283"/>
        <end position="338"/>
    </location>
</feature>
<dbReference type="InterPro" id="IPR036277">
    <property type="entry name" value="SMC_hinge_sf"/>
</dbReference>
<name>A0A090AHW1_9GAMM</name>
<proteinExistence type="inferred from homology"/>
<dbReference type="HAMAP" id="MF_01894">
    <property type="entry name" value="Smc_prok"/>
    <property type="match status" value="1"/>
</dbReference>
<dbReference type="InterPro" id="IPR027417">
    <property type="entry name" value="P-loop_NTPase"/>
</dbReference>
<evidence type="ECO:0000256" key="1">
    <source>
        <dbReference type="ARBA" id="ARBA00022490"/>
    </source>
</evidence>
<comment type="function">
    <text evidence="6">Required for chromosome condensation and partitioning.</text>
</comment>
<accession>A0A090AHW1</accession>
<dbReference type="AlphaFoldDB" id="A0A090AHW1"/>
<evidence type="ECO:0000313" key="9">
    <source>
        <dbReference type="Proteomes" id="UP000031623"/>
    </source>
</evidence>
<sequence length="1166" mass="132390">MRLSKIKLTGFKSFVDATTLSFPSHRVGIVGPNGCGKSNIIDAVRWVMGESSAKHLRGAAMTDVIFNGSHTRKPVEQAIIELVFAEVNIPQYPPNADIAVKRQLSRDGQSVYFINGVRCRRKDITDLFLGTGLGPRSYAIIEQGMISRLIEAKPEELRILLEEAAGIAKYKERRKETEQRMQHTRDNLARLDEVRNELNKQVDKLKRQAKQAEKYQELKQAERLLKAQLQALRWYALDSSVQEQQDNIDEQAAVLAEKQLALQQFDQTHQRQREAQIMAHHTLTEAQNRYYEVDSEIQRLEQTLQHAQERYEQLQWDLEQLETRREAMQQTLGLDEQQLTQFATEIQAKEIEFAQQQAAEQVAQQAVLEIETQLQAWQSIWDHFNQRAAAPTQQAQVEKTRLHNLELRLEQSRQRLSRLEAEERHLDIDSVEYALSQLEPEITALNTELADAQTTLTTYQQAVQQGRAVVQQLTQRLHEQQAQAHKLNGRLASLEVLQEAALGKNNASLNTWLQTQGLDQVARLASHLQVEAGWEKAVEIVLAKYLQALCVEDLSSISALLDTPPPGALAFFATQPPLESTHSGSAPTLLDKVQAPWALTSLLAGVRIAETLTAAEQLRTQLQAHESVITPQGIWLGSNWVYSQQAINESTGLLAREQEIQQVTSQLNQLNAVVEQLTTELENQRLSLQQQEYHREHAQQQVSDIHQQLAQLQAQQSAKQARLEQLHVQSRRIIAERLELTEQISDDNQDLETTRRALHAALEAMAQLADERDALTQQRELLQTTVIPAKQTWQTVRASWHQLEIKLESLRTDQNRLQQGINRLTQQLEPLAEQQAQLQTQLEQQADPIAAWESELADYQQQRSYAEEALLQAKQTVAHLESAVRDYEGERQRLESACQVLRTALEQARLECQANQVRRQTLEEQLREQQWSPVALVADLPEYADEASWQAQIEAVERKLEQLGAVNLAAMTEFKEQAERKQYLDQQAADLDQALQLLADAIKTIDRETRNRFKQTIDKINHYLQNMFPRLFGGGEAYLQLTDDDILKAGVTVMAQPPGKRNTHIHLLSGGEKTLTAIALVFAIFELNPAPFCMLDEVDAPLDDTNVSRFGTLVKTISERVQFIFISHNKITMEIADQLIGVTMQEAGVSRIVAVDIDMAVNMVKG</sequence>
<dbReference type="NCBIfam" id="TIGR02168">
    <property type="entry name" value="SMC_prok_B"/>
    <property type="match status" value="1"/>
</dbReference>
<evidence type="ECO:0000313" key="8">
    <source>
        <dbReference type="EMBL" id="BAP54937.1"/>
    </source>
</evidence>
<dbReference type="Proteomes" id="UP000031623">
    <property type="component" value="Chromosome"/>
</dbReference>
<gene>
    <name evidence="6" type="primary">smc</name>
    <name evidence="8" type="ORF">THII_0640</name>
</gene>
<keyword evidence="2 6" id="KW-0547">Nucleotide-binding</keyword>
<comment type="similarity">
    <text evidence="6">Belongs to the SMC family.</text>
</comment>
<dbReference type="PANTHER" id="PTHR43977">
    <property type="entry name" value="STRUCTURAL MAINTENANCE OF CHROMOSOMES PROTEIN 3"/>
    <property type="match status" value="1"/>
</dbReference>
<dbReference type="GO" id="GO:0005524">
    <property type="term" value="F:ATP binding"/>
    <property type="evidence" value="ECO:0007669"/>
    <property type="project" value="UniProtKB-UniRule"/>
</dbReference>
<dbReference type="Gene3D" id="3.40.50.300">
    <property type="entry name" value="P-loop containing nucleotide triphosphate hydrolases"/>
    <property type="match status" value="2"/>
</dbReference>
<organism evidence="8 9">
    <name type="scientific">Thioploca ingrica</name>
    <dbReference type="NCBI Taxonomy" id="40754"/>
    <lineage>
        <taxon>Bacteria</taxon>
        <taxon>Pseudomonadati</taxon>
        <taxon>Pseudomonadota</taxon>
        <taxon>Gammaproteobacteria</taxon>
        <taxon>Thiotrichales</taxon>
        <taxon>Thiotrichaceae</taxon>
        <taxon>Thioploca</taxon>
    </lineage>
</organism>
<evidence type="ECO:0000256" key="2">
    <source>
        <dbReference type="ARBA" id="ARBA00022741"/>
    </source>
</evidence>
<keyword evidence="9" id="KW-1185">Reference proteome</keyword>
<feature type="coiled-coil region" evidence="6">
    <location>
        <begin position="167"/>
        <end position="222"/>
    </location>
</feature>
<evidence type="ECO:0000256" key="3">
    <source>
        <dbReference type="ARBA" id="ARBA00022840"/>
    </source>
</evidence>
<evidence type="ECO:0000256" key="4">
    <source>
        <dbReference type="ARBA" id="ARBA00023054"/>
    </source>
</evidence>
<keyword evidence="3 6" id="KW-0067">ATP-binding</keyword>
<dbReference type="SUPFAM" id="SSF90257">
    <property type="entry name" value="Myosin rod fragments"/>
    <property type="match status" value="1"/>
</dbReference>
<dbReference type="PIRSF" id="PIRSF005719">
    <property type="entry name" value="SMC"/>
    <property type="match status" value="1"/>
</dbReference>
<dbReference type="GO" id="GO:0016887">
    <property type="term" value="F:ATP hydrolysis activity"/>
    <property type="evidence" value="ECO:0007669"/>
    <property type="project" value="InterPro"/>
</dbReference>
<dbReference type="InterPro" id="IPR003395">
    <property type="entry name" value="RecF/RecN/SMC_N"/>
</dbReference>
<dbReference type="GO" id="GO:0007059">
    <property type="term" value="P:chromosome segregation"/>
    <property type="evidence" value="ECO:0007669"/>
    <property type="project" value="UniProtKB-UniRule"/>
</dbReference>
<protein>
    <recommendedName>
        <fullName evidence="6">Chromosome partition protein Smc</fullName>
    </recommendedName>
</protein>
<dbReference type="InterPro" id="IPR010935">
    <property type="entry name" value="SMC_hinge"/>
</dbReference>
<dbReference type="SUPFAM" id="SSF52540">
    <property type="entry name" value="P-loop containing nucleoside triphosphate hydrolases"/>
    <property type="match status" value="1"/>
</dbReference>
<dbReference type="CDD" id="cd03278">
    <property type="entry name" value="ABC_SMC_barmotin"/>
    <property type="match status" value="1"/>
</dbReference>
<dbReference type="GO" id="GO:0005694">
    <property type="term" value="C:chromosome"/>
    <property type="evidence" value="ECO:0007669"/>
    <property type="project" value="InterPro"/>
</dbReference>
<dbReference type="GO" id="GO:0007062">
    <property type="term" value="P:sister chromatid cohesion"/>
    <property type="evidence" value="ECO:0007669"/>
    <property type="project" value="InterPro"/>
</dbReference>
<dbReference type="STRING" id="40754.THII_0640"/>
<dbReference type="GO" id="GO:0003677">
    <property type="term" value="F:DNA binding"/>
    <property type="evidence" value="ECO:0007669"/>
    <property type="project" value="UniProtKB-UniRule"/>
</dbReference>